<comment type="caution">
    <text evidence="2">The sequence shown here is derived from an EMBL/GenBank/DDBJ whole genome shotgun (WGS) entry which is preliminary data.</text>
</comment>
<feature type="transmembrane region" description="Helical" evidence="1">
    <location>
        <begin position="12"/>
        <end position="34"/>
    </location>
</feature>
<organism evidence="2 3">
    <name type="scientific">Mycena alexandri</name>
    <dbReference type="NCBI Taxonomy" id="1745969"/>
    <lineage>
        <taxon>Eukaryota</taxon>
        <taxon>Fungi</taxon>
        <taxon>Dikarya</taxon>
        <taxon>Basidiomycota</taxon>
        <taxon>Agaricomycotina</taxon>
        <taxon>Agaricomycetes</taxon>
        <taxon>Agaricomycetidae</taxon>
        <taxon>Agaricales</taxon>
        <taxon>Marasmiineae</taxon>
        <taxon>Mycenaceae</taxon>
        <taxon>Mycena</taxon>
    </lineage>
</organism>
<evidence type="ECO:0000256" key="1">
    <source>
        <dbReference type="SAM" id="Phobius"/>
    </source>
</evidence>
<reference evidence="2" key="1">
    <citation type="submission" date="2023-03" db="EMBL/GenBank/DDBJ databases">
        <title>Massive genome expansion in bonnet fungi (Mycena s.s.) driven by repeated elements and novel gene families across ecological guilds.</title>
        <authorList>
            <consortium name="Lawrence Berkeley National Laboratory"/>
            <person name="Harder C.B."/>
            <person name="Miyauchi S."/>
            <person name="Viragh M."/>
            <person name="Kuo A."/>
            <person name="Thoen E."/>
            <person name="Andreopoulos B."/>
            <person name="Lu D."/>
            <person name="Skrede I."/>
            <person name="Drula E."/>
            <person name="Henrissat B."/>
            <person name="Morin E."/>
            <person name="Kohler A."/>
            <person name="Barry K."/>
            <person name="LaButti K."/>
            <person name="Morin E."/>
            <person name="Salamov A."/>
            <person name="Lipzen A."/>
            <person name="Mereny Z."/>
            <person name="Hegedus B."/>
            <person name="Baldrian P."/>
            <person name="Stursova M."/>
            <person name="Weitz H."/>
            <person name="Taylor A."/>
            <person name="Grigoriev I.V."/>
            <person name="Nagy L.G."/>
            <person name="Martin F."/>
            <person name="Kauserud H."/>
        </authorList>
    </citation>
    <scope>NUCLEOTIDE SEQUENCE</scope>
    <source>
        <strain evidence="2">CBHHK200</strain>
    </source>
</reference>
<dbReference type="AlphaFoldDB" id="A0AAD6RWB6"/>
<keyword evidence="1" id="KW-0812">Transmembrane</keyword>
<dbReference type="Proteomes" id="UP001218188">
    <property type="component" value="Unassembled WGS sequence"/>
</dbReference>
<dbReference type="CDD" id="cd11296">
    <property type="entry name" value="O-FucT_like"/>
    <property type="match status" value="1"/>
</dbReference>
<proteinExistence type="predicted"/>
<sequence length="503" mass="56009">MSGKRAAFFQSWTRLCAGGIALVVVLFLIIPRYARPSLVLSPQMDDALAQQLGHPTFPEVLEYERKLPQHVEPGLLESWGDRPRYLFFKDASWGSGWNNVFQEQLLNTHLAYLSHRAYVFPPYIARDHPPFPDKLEDGTRHWLRIPMNAFVSGPTGGGPLSANGTDSLMRRAVSEEWWDTVCPKEEVVVVRLHDAENALMVDDKTDGAEVFVRWANKLREMSAPCVSVEGAPVFQYLFIGSHRILSVWPTYSVAPTLKYFAWSPLIAQALSHNFHILSPAAVPTSLSPSGAPSPSPLNNSFASFRPYQPSTPPIAGLLGLHVRRGDFEAHCVRLVDAGWEYNAWNLLGTPAYANNDSVWPALPDYLDVRVAEGETRHEAAMRHCWPSREAMVQRVRDVRAGAGPNAASRQVQAKALNRIYISTDASRAFILELTADLQAEGWEVFSSFDLELNMEEKAVAQAVDMSVLVAAEEFVGVGFSSLTSNVVQLRLASGREARTIHFW</sequence>
<keyword evidence="1" id="KW-0472">Membrane</keyword>
<protein>
    <submittedName>
        <fullName evidence="2">Uncharacterized protein</fullName>
    </submittedName>
</protein>
<gene>
    <name evidence="2" type="ORF">C8F04DRAFT_1349812</name>
</gene>
<evidence type="ECO:0000313" key="2">
    <source>
        <dbReference type="EMBL" id="KAJ7016142.1"/>
    </source>
</evidence>
<keyword evidence="3" id="KW-1185">Reference proteome</keyword>
<dbReference type="EMBL" id="JARJCM010000585">
    <property type="protein sequence ID" value="KAJ7016142.1"/>
    <property type="molecule type" value="Genomic_DNA"/>
</dbReference>
<name>A0AAD6RWB6_9AGAR</name>
<keyword evidence="1" id="KW-1133">Transmembrane helix</keyword>
<accession>A0AAD6RWB6</accession>
<evidence type="ECO:0000313" key="3">
    <source>
        <dbReference type="Proteomes" id="UP001218188"/>
    </source>
</evidence>
<dbReference type="Gene3D" id="3.40.50.11350">
    <property type="match status" value="1"/>
</dbReference>